<protein>
    <submittedName>
        <fullName evidence="3">UBX domain-containing protein 6</fullName>
    </submittedName>
</protein>
<dbReference type="SMART" id="SM00580">
    <property type="entry name" value="PUG"/>
    <property type="match status" value="1"/>
</dbReference>
<dbReference type="CDD" id="cd09212">
    <property type="entry name" value="PUB"/>
    <property type="match status" value="1"/>
</dbReference>
<dbReference type="InterPro" id="IPR001012">
    <property type="entry name" value="UBX_dom"/>
</dbReference>
<dbReference type="SUPFAM" id="SSF143503">
    <property type="entry name" value="PUG domain-like"/>
    <property type="match status" value="1"/>
</dbReference>
<feature type="domain" description="UBX" evidence="2">
    <location>
        <begin position="286"/>
        <end position="362"/>
    </location>
</feature>
<evidence type="ECO:0000256" key="1">
    <source>
        <dbReference type="SAM" id="MobiDB-lite"/>
    </source>
</evidence>
<dbReference type="InterPro" id="IPR029071">
    <property type="entry name" value="Ubiquitin-like_domsf"/>
</dbReference>
<accession>A0A061QLZ7</accession>
<dbReference type="SUPFAM" id="SSF54236">
    <property type="entry name" value="Ubiquitin-like"/>
    <property type="match status" value="1"/>
</dbReference>
<dbReference type="PROSITE" id="PS50033">
    <property type="entry name" value="UBX"/>
    <property type="match status" value="1"/>
</dbReference>
<dbReference type="PANTHER" id="PTHR47694:SF1">
    <property type="entry name" value="PLANT UBX DOMAIN-CONTAINING PROTEIN 2"/>
    <property type="match status" value="1"/>
</dbReference>
<dbReference type="EMBL" id="GBEZ01025434">
    <property type="protein sequence ID" value="JAC61652.1"/>
    <property type="molecule type" value="Transcribed_RNA"/>
</dbReference>
<dbReference type="InterPro" id="IPR036339">
    <property type="entry name" value="PUB-like_dom_sf"/>
</dbReference>
<name>A0A061QLZ7_9CHLO</name>
<dbReference type="Pfam" id="PF00789">
    <property type="entry name" value="UBX"/>
    <property type="match status" value="1"/>
</dbReference>
<dbReference type="Gene3D" id="1.20.58.2190">
    <property type="match status" value="1"/>
</dbReference>
<dbReference type="Gene3D" id="3.10.20.90">
    <property type="entry name" value="Phosphatidylinositol 3-kinase Catalytic Subunit, Chain A, domain 1"/>
    <property type="match status" value="1"/>
</dbReference>
<feature type="region of interest" description="Disordered" evidence="1">
    <location>
        <begin position="1"/>
        <end position="90"/>
    </location>
</feature>
<gene>
    <name evidence="3" type="primary">UBXD1</name>
    <name evidence="4" type="ORF">TSPGSL018_14225</name>
    <name evidence="3" type="ORF">TSPGSL018_25632</name>
</gene>
<evidence type="ECO:0000259" key="2">
    <source>
        <dbReference type="PROSITE" id="PS50033"/>
    </source>
</evidence>
<organism evidence="3">
    <name type="scientific">Tetraselmis sp. GSL018</name>
    <dbReference type="NCBI Taxonomy" id="582737"/>
    <lineage>
        <taxon>Eukaryota</taxon>
        <taxon>Viridiplantae</taxon>
        <taxon>Chlorophyta</taxon>
        <taxon>core chlorophytes</taxon>
        <taxon>Chlorodendrophyceae</taxon>
        <taxon>Chlorodendrales</taxon>
        <taxon>Chlorodendraceae</taxon>
        <taxon>Tetraselmis</taxon>
    </lineage>
</organism>
<proteinExistence type="predicted"/>
<feature type="compositionally biased region" description="Low complexity" evidence="1">
    <location>
        <begin position="31"/>
        <end position="46"/>
    </location>
</feature>
<sequence length="392" mass="41909">MEDLKNKMNAIFKGKGLPGSKKFQGQGHKLGSAPSSASGNPAARPGQQAAKSASPSRTQKHPSAEGPAKLGFHEQPAGTPAAAPSSQGAAAQMSDDVGLAISMLVSTDSGALAAGTLRKVFGNILRDPANDKYHKLRMLNPKVQETVTAVPGGLELLVAAGFEVDVPDEAEAGGEAWATWRPADGGDGLRLLQECLAALDGHFPAPEAGAPRPAPEPEPTVQRDTRVYLPAENKAAREDMGDKFYTRTTPELIADSKARAAARESQSVLLTRQQREQLAVQKASGAAYSQAQVRVRMPDGLVIEGNFAAKEPILNVFEWVSEALRNPWAEFDLYLVHTRLKRESRQATVRSESLCPSALLHFRWVEQGSELTQQTSLRDDLLALAVPAPASF</sequence>
<feature type="compositionally biased region" description="Low complexity" evidence="1">
    <location>
        <begin position="75"/>
        <end position="90"/>
    </location>
</feature>
<dbReference type="Pfam" id="PF09409">
    <property type="entry name" value="PUB"/>
    <property type="match status" value="1"/>
</dbReference>
<reference evidence="3" key="1">
    <citation type="submission" date="2014-05" db="EMBL/GenBank/DDBJ databases">
        <title>The transcriptome of the halophilic microalga Tetraselmis sp. GSL018 isolated from the Great Salt Lake, Utah.</title>
        <authorList>
            <person name="Jinkerson R.E."/>
            <person name="D'Adamo S."/>
            <person name="Posewitz M.C."/>
        </authorList>
    </citation>
    <scope>NUCLEOTIDE SEQUENCE</scope>
    <source>
        <strain evidence="3">GSL018</strain>
    </source>
</reference>
<dbReference type="PANTHER" id="PTHR47694">
    <property type="entry name" value="PLANT UBX DOMAIN-CONTAINING PROTEIN 2"/>
    <property type="match status" value="1"/>
</dbReference>
<evidence type="ECO:0000313" key="4">
    <source>
        <dbReference type="EMBL" id="JAC78825.1"/>
    </source>
</evidence>
<dbReference type="EMBL" id="GBEZ01006584">
    <property type="protein sequence ID" value="JAC78825.1"/>
    <property type="molecule type" value="Transcribed_RNA"/>
</dbReference>
<dbReference type="AlphaFoldDB" id="A0A061QLZ7"/>
<dbReference type="InterPro" id="IPR018997">
    <property type="entry name" value="PUB_domain"/>
</dbReference>
<evidence type="ECO:0000313" key="3">
    <source>
        <dbReference type="EMBL" id="JAC61652.1"/>
    </source>
</evidence>